<dbReference type="OrthoDB" id="3350591at2759"/>
<evidence type="ECO:0000256" key="1">
    <source>
        <dbReference type="SAM" id="MobiDB-lite"/>
    </source>
</evidence>
<dbReference type="Pfam" id="PF12311">
    <property type="entry name" value="DUF3632"/>
    <property type="match status" value="1"/>
</dbReference>
<sequence>MASTRPPPVDLSGLTSSTSPSSSSTEAAPSSHEAVILRSLSATVNEPDTTASTAAESLDKLYPASADDVGAVEDFLWSFWSLLVGTVKKIPADDERQKLLVDVVASLRRRRDQEVELWGQKTRVWTELPMLGPCMRDAWNLRPKLDGSDKDDAAIREWTSLNSFAARMFGADLQPWVNLAIWELRAALEEAPPSTTTARDAAIATVCEWIAHAGQQLHRQGLEPRTLDAMEERALKPGKLFQGGDSGLSQARWRFWRERLAELGRDAGSAELRKRAQTAATQMEELESSGT</sequence>
<keyword evidence="3" id="KW-1185">Reference proteome</keyword>
<dbReference type="Proteomes" id="UP000253664">
    <property type="component" value="Unassembled WGS sequence"/>
</dbReference>
<evidence type="ECO:0000313" key="3">
    <source>
        <dbReference type="Proteomes" id="UP000253664"/>
    </source>
</evidence>
<reference evidence="2 3" key="1">
    <citation type="journal article" date="2015" name="BMC Genomics">
        <title>Insights from the genome of Ophiocordyceps polyrhachis-furcata to pathogenicity and host specificity in insect fungi.</title>
        <authorList>
            <person name="Wichadakul D."/>
            <person name="Kobmoo N."/>
            <person name="Ingsriswang S."/>
            <person name="Tangphatsornruang S."/>
            <person name="Chantasingh D."/>
            <person name="Luangsa-ard J.J."/>
            <person name="Eurwilaichitr L."/>
        </authorList>
    </citation>
    <scope>NUCLEOTIDE SEQUENCE [LARGE SCALE GENOMIC DNA]</scope>
    <source>
        <strain evidence="2 3">BCC 54312</strain>
    </source>
</reference>
<gene>
    <name evidence="2" type="ORF">L249_2767</name>
</gene>
<protein>
    <submittedName>
        <fullName evidence="2">Uncharacterized protein</fullName>
    </submittedName>
</protein>
<evidence type="ECO:0000313" key="2">
    <source>
        <dbReference type="EMBL" id="RCI16734.1"/>
    </source>
</evidence>
<dbReference type="AlphaFoldDB" id="A0A367LQJ6"/>
<comment type="caution">
    <text evidence="2">The sequence shown here is derived from an EMBL/GenBank/DDBJ whole genome shotgun (WGS) entry which is preliminary data.</text>
</comment>
<accession>A0A367LQJ6</accession>
<feature type="region of interest" description="Disordered" evidence="1">
    <location>
        <begin position="267"/>
        <end position="291"/>
    </location>
</feature>
<dbReference type="STRING" id="1330021.A0A367LQJ6"/>
<feature type="compositionally biased region" description="Low complexity" evidence="1">
    <location>
        <begin position="15"/>
        <end position="31"/>
    </location>
</feature>
<feature type="region of interest" description="Disordered" evidence="1">
    <location>
        <begin position="1"/>
        <end position="32"/>
    </location>
</feature>
<dbReference type="InterPro" id="IPR022085">
    <property type="entry name" value="OpdG"/>
</dbReference>
<dbReference type="EMBL" id="LKCN02000001">
    <property type="protein sequence ID" value="RCI16734.1"/>
    <property type="molecule type" value="Genomic_DNA"/>
</dbReference>
<proteinExistence type="predicted"/>
<dbReference type="InterPro" id="IPR053204">
    <property type="entry name" value="Oxopyrrolidines_Biosynth-assoc"/>
</dbReference>
<dbReference type="PANTHER" id="PTHR38797:SF4">
    <property type="entry name" value="NUCLEAR PORE COMPLEX PROTEIN NUP85"/>
    <property type="match status" value="1"/>
</dbReference>
<organism evidence="2 3">
    <name type="scientific">Ophiocordyceps polyrhachis-furcata BCC 54312</name>
    <dbReference type="NCBI Taxonomy" id="1330021"/>
    <lineage>
        <taxon>Eukaryota</taxon>
        <taxon>Fungi</taxon>
        <taxon>Dikarya</taxon>
        <taxon>Ascomycota</taxon>
        <taxon>Pezizomycotina</taxon>
        <taxon>Sordariomycetes</taxon>
        <taxon>Hypocreomycetidae</taxon>
        <taxon>Hypocreales</taxon>
        <taxon>Ophiocordycipitaceae</taxon>
        <taxon>Ophiocordyceps</taxon>
    </lineage>
</organism>
<name>A0A367LQJ6_9HYPO</name>
<dbReference type="PANTHER" id="PTHR38797">
    <property type="entry name" value="NUCLEAR PORE COMPLEX PROTEIN NUP85-RELATED"/>
    <property type="match status" value="1"/>
</dbReference>